<organism evidence="3 4">
    <name type="scientific">Carya illinoinensis</name>
    <name type="common">Pecan</name>
    <dbReference type="NCBI Taxonomy" id="32201"/>
    <lineage>
        <taxon>Eukaryota</taxon>
        <taxon>Viridiplantae</taxon>
        <taxon>Streptophyta</taxon>
        <taxon>Embryophyta</taxon>
        <taxon>Tracheophyta</taxon>
        <taxon>Spermatophyta</taxon>
        <taxon>Magnoliopsida</taxon>
        <taxon>eudicotyledons</taxon>
        <taxon>Gunneridae</taxon>
        <taxon>Pentapetalae</taxon>
        <taxon>rosids</taxon>
        <taxon>fabids</taxon>
        <taxon>Fagales</taxon>
        <taxon>Juglandaceae</taxon>
        <taxon>Carya</taxon>
    </lineage>
</organism>
<evidence type="ECO:0008006" key="5">
    <source>
        <dbReference type="Google" id="ProtNLM"/>
    </source>
</evidence>
<evidence type="ECO:0000313" key="4">
    <source>
        <dbReference type="Proteomes" id="UP000811246"/>
    </source>
</evidence>
<dbReference type="PANTHER" id="PTHR31415">
    <property type="entry name" value="OS05G0367900 PROTEIN"/>
    <property type="match status" value="1"/>
</dbReference>
<dbReference type="GO" id="GO:0009506">
    <property type="term" value="C:plasmodesma"/>
    <property type="evidence" value="ECO:0007669"/>
    <property type="project" value="TreeGrafter"/>
</dbReference>
<evidence type="ECO:0000313" key="3">
    <source>
        <dbReference type="EMBL" id="KAG6690319.1"/>
    </source>
</evidence>
<dbReference type="AlphaFoldDB" id="A0A922DT65"/>
<dbReference type="InterPro" id="IPR044839">
    <property type="entry name" value="NDR1-like"/>
</dbReference>
<dbReference type="GO" id="GO:0098542">
    <property type="term" value="P:defense response to other organism"/>
    <property type="evidence" value="ECO:0007669"/>
    <property type="project" value="InterPro"/>
</dbReference>
<comment type="caution">
    <text evidence="3">The sequence shown here is derived from an EMBL/GenBank/DDBJ whole genome shotgun (WGS) entry which is preliminary data.</text>
</comment>
<name>A0A922DT65_CARIL</name>
<dbReference type="EMBL" id="CM031834">
    <property type="protein sequence ID" value="KAG6690319.1"/>
    <property type="molecule type" value="Genomic_DNA"/>
</dbReference>
<feature type="non-terminal residue" evidence="3">
    <location>
        <position position="1"/>
    </location>
</feature>
<evidence type="ECO:0000256" key="1">
    <source>
        <dbReference type="ARBA" id="ARBA00004370"/>
    </source>
</evidence>
<proteinExistence type="predicted"/>
<protein>
    <recommendedName>
        <fullName evidence="5">Late embryogenesis abundant protein LEA-2 subgroup domain-containing protein</fullName>
    </recommendedName>
</protein>
<gene>
    <name evidence="3" type="ORF">I3842_10G009100</name>
</gene>
<sequence length="189" mass="21965">PLHCHLYLQYFTLHLLAYLPSKRGEIRVTQASLTQFNFTTTNNTVNYKLALNITLRNSNKRVGVHYNGIEAIAYYIKKWFSTVRLTPFYQRHKNMSILSPIFEGKQVLSLRDRDLSKFELEKSVRAYSIDVKLSIRIRIKYRKIKTAKFKPCKIDCPLKVYLSTSNGTTAEGFRTTKCGNVHFFSDPDA</sequence>
<dbReference type="GO" id="GO:0005886">
    <property type="term" value="C:plasma membrane"/>
    <property type="evidence" value="ECO:0007669"/>
    <property type="project" value="TreeGrafter"/>
</dbReference>
<accession>A0A922DT65</accession>
<dbReference type="Proteomes" id="UP000811246">
    <property type="component" value="Chromosome 10"/>
</dbReference>
<dbReference type="PANTHER" id="PTHR31415:SF109">
    <property type="entry name" value="NDR1_HIN1-LIKE PROTEIN 10"/>
    <property type="match status" value="1"/>
</dbReference>
<feature type="non-terminal residue" evidence="3">
    <location>
        <position position="189"/>
    </location>
</feature>
<reference evidence="3" key="1">
    <citation type="submission" date="2021-01" db="EMBL/GenBank/DDBJ databases">
        <authorList>
            <person name="Lovell J.T."/>
            <person name="Bentley N."/>
            <person name="Bhattarai G."/>
            <person name="Jenkins J.W."/>
            <person name="Sreedasyam A."/>
            <person name="Alarcon Y."/>
            <person name="Bock C."/>
            <person name="Boston L."/>
            <person name="Carlson J."/>
            <person name="Cervantes K."/>
            <person name="Clermont K."/>
            <person name="Krom N."/>
            <person name="Kubenka K."/>
            <person name="Mamidi S."/>
            <person name="Mattison C."/>
            <person name="Monteros M."/>
            <person name="Pisani C."/>
            <person name="Plott C."/>
            <person name="Rajasekar S."/>
            <person name="Rhein H.S."/>
            <person name="Rohla C."/>
            <person name="Song M."/>
            <person name="Hilaire R.S."/>
            <person name="Shu S."/>
            <person name="Wells L."/>
            <person name="Wang X."/>
            <person name="Webber J."/>
            <person name="Heerema R.J."/>
            <person name="Klein P."/>
            <person name="Conner P."/>
            <person name="Grauke L."/>
            <person name="Grimwood J."/>
            <person name="Schmutz J."/>
            <person name="Randall J.J."/>
        </authorList>
    </citation>
    <scope>NUCLEOTIDE SEQUENCE</scope>
    <source>
        <tissue evidence="3">Leaf</tissue>
    </source>
</reference>
<evidence type="ECO:0000256" key="2">
    <source>
        <dbReference type="ARBA" id="ARBA00023136"/>
    </source>
</evidence>
<keyword evidence="2" id="KW-0472">Membrane</keyword>
<comment type="subcellular location">
    <subcellularLocation>
        <location evidence="1">Membrane</location>
    </subcellularLocation>
</comment>